<dbReference type="GeneID" id="1246402"/>
<dbReference type="AlphaFoldDB" id="A0A069ZV39"/>
<sequence>MKNKIFELLNHLYSKQEKRLMTLGTSMVPELTTEDLLQPMDYDELEGNPSFRFEEGVLSGIGEVRAALYSFFSDQEDSMREEFSSDISLCKD</sequence>
<dbReference type="RefSeq" id="WP_010904292.1">
    <property type="nucleotide sequence ID" value="NZ_CP007217.1"/>
</dbReference>
<dbReference type="KEGG" id="cmm:NC80_01160"/>
<protein>
    <submittedName>
        <fullName evidence="1">Uncharacterized protein</fullName>
    </submittedName>
</protein>
<reference evidence="1 2" key="1">
    <citation type="submission" date="2014-02" db="EMBL/GenBank/DDBJ databases">
        <authorList>
            <person name="Chen C."/>
            <person name="Conrad T.A."/>
            <person name="Zhou Z."/>
            <person name="Lai Z."/>
            <person name="Zhong G."/>
        </authorList>
    </citation>
    <scope>NUCLEOTIDE SEQUENCE [LARGE SCALE GENOMIC DNA]</scope>
    <source>
        <strain evidence="1 2">Nigg3-28</strain>
    </source>
</reference>
<evidence type="ECO:0000313" key="2">
    <source>
        <dbReference type="Proteomes" id="UP000260363"/>
    </source>
</evidence>
<name>A0A069ZV39_CHLMR</name>
<dbReference type="OMA" id="ENCLDEM"/>
<dbReference type="EMBL" id="CP007217">
    <property type="protein sequence ID" value="AJR10323.1"/>
    <property type="molecule type" value="Genomic_DNA"/>
</dbReference>
<accession>A0A069ZV39</accession>
<organism evidence="1 2">
    <name type="scientific">Chlamydia muridarum</name>
    <dbReference type="NCBI Taxonomy" id="83560"/>
    <lineage>
        <taxon>Bacteria</taxon>
        <taxon>Pseudomonadati</taxon>
        <taxon>Chlamydiota</taxon>
        <taxon>Chlamydiia</taxon>
        <taxon>Chlamydiales</taxon>
        <taxon>Chlamydiaceae</taxon>
        <taxon>Chlamydia/Chlamydophila group</taxon>
        <taxon>Chlamydia</taxon>
    </lineage>
</organism>
<proteinExistence type="predicted"/>
<dbReference type="KEGG" id="cmx:DNC_01175"/>
<dbReference type="Proteomes" id="UP000260363">
    <property type="component" value="Chromosome"/>
</dbReference>
<evidence type="ECO:0000313" key="1">
    <source>
        <dbReference type="EMBL" id="AJR10323.1"/>
    </source>
</evidence>
<dbReference type="PATRIC" id="fig|83560.10.peg.238"/>
<dbReference type="STRING" id="83560.NC80_01160"/>
<gene>
    <name evidence="1" type="ORF">BD36_01265</name>
</gene>
<dbReference type="KEGG" id="cmg:NC81_01175"/>